<evidence type="ECO:0000256" key="2">
    <source>
        <dbReference type="ARBA" id="ARBA00022898"/>
    </source>
</evidence>
<gene>
    <name evidence="6" type="ORF">NC998_15120</name>
</gene>
<name>A0ABV0J9H7_9CYAN</name>
<accession>A0ABV0J9H7</accession>
<evidence type="ECO:0000256" key="4">
    <source>
        <dbReference type="RuleBase" id="RU004504"/>
    </source>
</evidence>
<protein>
    <submittedName>
        <fullName evidence="6">Aminotransferase class V-fold PLP-dependent enzyme</fullName>
    </submittedName>
</protein>
<evidence type="ECO:0000256" key="1">
    <source>
        <dbReference type="ARBA" id="ARBA00001933"/>
    </source>
</evidence>
<dbReference type="PROSITE" id="PS00595">
    <property type="entry name" value="AA_TRANSFER_CLASS_5"/>
    <property type="match status" value="1"/>
</dbReference>
<keyword evidence="7" id="KW-1185">Reference proteome</keyword>
<organism evidence="6 7">
    <name type="scientific">Trichocoleus desertorum GB2-A4</name>
    <dbReference type="NCBI Taxonomy" id="2933944"/>
    <lineage>
        <taxon>Bacteria</taxon>
        <taxon>Bacillati</taxon>
        <taxon>Cyanobacteriota</taxon>
        <taxon>Cyanophyceae</taxon>
        <taxon>Leptolyngbyales</taxon>
        <taxon>Trichocoleusaceae</taxon>
        <taxon>Trichocoleus</taxon>
    </lineage>
</organism>
<sequence>MTSTLPVHHLLERHRHQFPALANKAYFNYGGQGPMPQAALAAMQQAHLHMQQAGPFSNSSNVWINQESQQTRQTIAAELGVTAETITLTDSVSTGCNIALWGINWQPGDRILMTNCEHQSIIAVVQEIQRRFGVAVDVCSLMATLNAGDPVAAIAQHLTANTRLVVLSHILWNTGQLLPLGEIVAACHAYPTQQHPVRVLVDAAQSVGVLPLDLAALAVDFYAFTGHKWWCGPAGVGGLYIRPDALETLQPTFIGWRGITTDANGQPVGWERGGKRFEVATSDYALYPALRVAIATQSEWGSVEARYQRIQTLSAYLWQQLKELSSVHCLRTAPPEAGLVSFQLVDQASGRSHRQLAQFLESQGLMVRTILNPDCVRACVHYLTLESEIDRLVVGVQQFCQTVG</sequence>
<dbReference type="GO" id="GO:0008483">
    <property type="term" value="F:transaminase activity"/>
    <property type="evidence" value="ECO:0007669"/>
    <property type="project" value="UniProtKB-KW"/>
</dbReference>
<dbReference type="PANTHER" id="PTHR43586">
    <property type="entry name" value="CYSTEINE DESULFURASE"/>
    <property type="match status" value="1"/>
</dbReference>
<keyword evidence="2" id="KW-0663">Pyridoxal phosphate</keyword>
<comment type="similarity">
    <text evidence="3">Belongs to the class-V pyridoxal-phosphate-dependent aminotransferase family.</text>
</comment>
<dbReference type="Gene3D" id="3.90.1150.10">
    <property type="entry name" value="Aspartate Aminotransferase, domain 1"/>
    <property type="match status" value="1"/>
</dbReference>
<dbReference type="InterPro" id="IPR015424">
    <property type="entry name" value="PyrdxlP-dep_Trfase"/>
</dbReference>
<dbReference type="PANTHER" id="PTHR43586:SF4">
    <property type="entry name" value="ISOPENICILLIN N EPIMERASE"/>
    <property type="match status" value="1"/>
</dbReference>
<dbReference type="Proteomes" id="UP001464891">
    <property type="component" value="Unassembled WGS sequence"/>
</dbReference>
<keyword evidence="6" id="KW-0032">Aminotransferase</keyword>
<dbReference type="InterPro" id="IPR000192">
    <property type="entry name" value="Aminotrans_V_dom"/>
</dbReference>
<dbReference type="InterPro" id="IPR015421">
    <property type="entry name" value="PyrdxlP-dep_Trfase_major"/>
</dbReference>
<feature type="domain" description="Aminotransferase class V" evidence="5">
    <location>
        <begin position="26"/>
        <end position="384"/>
    </location>
</feature>
<dbReference type="SUPFAM" id="SSF53383">
    <property type="entry name" value="PLP-dependent transferases"/>
    <property type="match status" value="1"/>
</dbReference>
<dbReference type="EMBL" id="JAMPKM010000009">
    <property type="protein sequence ID" value="MEP0818430.1"/>
    <property type="molecule type" value="Genomic_DNA"/>
</dbReference>
<comment type="cofactor">
    <cofactor evidence="1 4">
        <name>pyridoxal 5'-phosphate</name>
        <dbReference type="ChEBI" id="CHEBI:597326"/>
    </cofactor>
</comment>
<dbReference type="InterPro" id="IPR020578">
    <property type="entry name" value="Aminotrans_V_PyrdxlP_BS"/>
</dbReference>
<evidence type="ECO:0000259" key="5">
    <source>
        <dbReference type="Pfam" id="PF00266"/>
    </source>
</evidence>
<dbReference type="InterPro" id="IPR015422">
    <property type="entry name" value="PyrdxlP-dep_Trfase_small"/>
</dbReference>
<dbReference type="RefSeq" id="WP_190436466.1">
    <property type="nucleotide sequence ID" value="NZ_JAMPKM010000009.1"/>
</dbReference>
<keyword evidence="6" id="KW-0808">Transferase</keyword>
<comment type="caution">
    <text evidence="6">The sequence shown here is derived from an EMBL/GenBank/DDBJ whole genome shotgun (WGS) entry which is preliminary data.</text>
</comment>
<evidence type="ECO:0000313" key="6">
    <source>
        <dbReference type="EMBL" id="MEP0818430.1"/>
    </source>
</evidence>
<proteinExistence type="inferred from homology"/>
<evidence type="ECO:0000256" key="3">
    <source>
        <dbReference type="RuleBase" id="RU004075"/>
    </source>
</evidence>
<reference evidence="6 7" key="1">
    <citation type="submission" date="2022-04" db="EMBL/GenBank/DDBJ databases">
        <title>Positive selection, recombination, and allopatry shape intraspecific diversity of widespread and dominant cyanobacteria.</title>
        <authorList>
            <person name="Wei J."/>
            <person name="Shu W."/>
            <person name="Hu C."/>
        </authorList>
    </citation>
    <scope>NUCLEOTIDE SEQUENCE [LARGE SCALE GENOMIC DNA]</scope>
    <source>
        <strain evidence="6 7">GB2-A4</strain>
    </source>
</reference>
<dbReference type="Pfam" id="PF00266">
    <property type="entry name" value="Aminotran_5"/>
    <property type="match status" value="1"/>
</dbReference>
<evidence type="ECO:0000313" key="7">
    <source>
        <dbReference type="Proteomes" id="UP001464891"/>
    </source>
</evidence>
<dbReference type="Gene3D" id="3.40.640.10">
    <property type="entry name" value="Type I PLP-dependent aspartate aminotransferase-like (Major domain)"/>
    <property type="match status" value="1"/>
</dbReference>